<evidence type="ECO:0000256" key="2">
    <source>
        <dbReference type="HAMAP-Rule" id="MF_00048"/>
    </source>
</evidence>
<dbReference type="STRING" id="1121362.A605_08885"/>
<dbReference type="RefSeq" id="WP_015401198.1">
    <property type="nucleotide sequence ID" value="NC_020302.1"/>
</dbReference>
<name>M1MYG9_9CORY</name>
<dbReference type="InterPro" id="IPR011856">
    <property type="entry name" value="tRNA_endonuc-like_dom_sf"/>
</dbReference>
<dbReference type="AlphaFoldDB" id="M1MYG9"/>
<dbReference type="EMBL" id="CP003697">
    <property type="protein sequence ID" value="AGF72779.1"/>
    <property type="molecule type" value="Genomic_DNA"/>
</dbReference>
<dbReference type="eggNOG" id="COG0792">
    <property type="taxonomic scope" value="Bacteria"/>
</dbReference>
<comment type="similarity">
    <text evidence="1 2">Belongs to the UPF0102 family.</text>
</comment>
<dbReference type="HAMAP" id="MF_00048">
    <property type="entry name" value="UPF0102"/>
    <property type="match status" value="1"/>
</dbReference>
<proteinExistence type="inferred from homology"/>
<keyword evidence="4" id="KW-1185">Reference proteome</keyword>
<dbReference type="HOGENOM" id="CLU_115353_2_2_11"/>
<dbReference type="InterPro" id="IPR003509">
    <property type="entry name" value="UPF0102_YraN-like"/>
</dbReference>
<dbReference type="PANTHER" id="PTHR34039:SF1">
    <property type="entry name" value="UPF0102 PROTEIN YRAN"/>
    <property type="match status" value="1"/>
</dbReference>
<dbReference type="PATRIC" id="fig|1121362.3.peg.1793"/>
<gene>
    <name evidence="3" type="ORF">A605_08885</name>
</gene>
<dbReference type="KEGG" id="chn:A605_08885"/>
<dbReference type="Gene3D" id="3.40.1350.10">
    <property type="match status" value="1"/>
</dbReference>
<dbReference type="OrthoDB" id="9794876at2"/>
<accession>M1MYG9</accession>
<dbReference type="SUPFAM" id="SSF52980">
    <property type="entry name" value="Restriction endonuclease-like"/>
    <property type="match status" value="1"/>
</dbReference>
<dbReference type="Proteomes" id="UP000011723">
    <property type="component" value="Chromosome"/>
</dbReference>
<dbReference type="NCBIfam" id="NF009154">
    <property type="entry name" value="PRK12497.3-3"/>
    <property type="match status" value="1"/>
</dbReference>
<dbReference type="InterPro" id="IPR011335">
    <property type="entry name" value="Restrct_endonuc-II-like"/>
</dbReference>
<dbReference type="Pfam" id="PF02021">
    <property type="entry name" value="UPF0102"/>
    <property type="match status" value="1"/>
</dbReference>
<evidence type="ECO:0000256" key="1">
    <source>
        <dbReference type="ARBA" id="ARBA00006738"/>
    </source>
</evidence>
<evidence type="ECO:0000313" key="4">
    <source>
        <dbReference type="Proteomes" id="UP000011723"/>
    </source>
</evidence>
<reference evidence="3 4" key="1">
    <citation type="journal article" date="2012" name="Stand. Genomic Sci.">
        <title>Genome sequence of the halotolerant bacterium Corynebacterium halotolerans type strain YIM 70093(T) (= DSM 44683(T)).</title>
        <authorList>
            <person name="Ruckert C."/>
            <person name="Albersmeier A."/>
            <person name="Al-Dilaimi A."/>
            <person name="Niehaus K."/>
            <person name="Szczepanowski R."/>
            <person name="Kalinowski J."/>
        </authorList>
    </citation>
    <scope>NUCLEOTIDE SEQUENCE [LARGE SCALE GENOMIC DNA]</scope>
    <source>
        <strain evidence="3">YIM 70093</strain>
    </source>
</reference>
<organism evidence="3 4">
    <name type="scientific">Corynebacterium halotolerans YIM 70093 = DSM 44683</name>
    <dbReference type="NCBI Taxonomy" id="1121362"/>
    <lineage>
        <taxon>Bacteria</taxon>
        <taxon>Bacillati</taxon>
        <taxon>Actinomycetota</taxon>
        <taxon>Actinomycetes</taxon>
        <taxon>Mycobacteriales</taxon>
        <taxon>Corynebacteriaceae</taxon>
        <taxon>Corynebacterium</taxon>
    </lineage>
</organism>
<evidence type="ECO:0000313" key="3">
    <source>
        <dbReference type="EMBL" id="AGF72779.1"/>
    </source>
</evidence>
<protein>
    <recommendedName>
        <fullName evidence="2">UPF0102 protein A605_08885</fullName>
    </recommendedName>
</protein>
<sequence length="125" mass="14100">MTTRTRRRARLGRRGEDYAAQLYRRRGGEVIGRNVSFPVGELDLIIREPDATTVFVEVKTRSGRSYGGAEAVTGRKLARMRRAAAHWLEGRPWTAVRFDVVELTARRGGPGFEVELYEGVEHGAR</sequence>
<dbReference type="PANTHER" id="PTHR34039">
    <property type="entry name" value="UPF0102 PROTEIN YRAN"/>
    <property type="match status" value="1"/>
</dbReference>
<dbReference type="GO" id="GO:0003676">
    <property type="term" value="F:nucleic acid binding"/>
    <property type="evidence" value="ECO:0007669"/>
    <property type="project" value="InterPro"/>
</dbReference>
<dbReference type="NCBIfam" id="NF009150">
    <property type="entry name" value="PRK12497.1-3"/>
    <property type="match status" value="1"/>
</dbReference>